<dbReference type="Pfam" id="PF01381">
    <property type="entry name" value="HTH_3"/>
    <property type="match status" value="1"/>
</dbReference>
<gene>
    <name evidence="2" type="ORF">ACFQIC_11570</name>
</gene>
<dbReference type="SMART" id="SM00530">
    <property type="entry name" value="HTH_XRE"/>
    <property type="match status" value="1"/>
</dbReference>
<accession>A0ABW2EM05</accession>
<name>A0ABW2EM05_9BACI</name>
<evidence type="ECO:0000313" key="3">
    <source>
        <dbReference type="Proteomes" id="UP001596410"/>
    </source>
</evidence>
<evidence type="ECO:0000259" key="1">
    <source>
        <dbReference type="PROSITE" id="PS50943"/>
    </source>
</evidence>
<dbReference type="PROSITE" id="PS50943">
    <property type="entry name" value="HTH_CROC1"/>
    <property type="match status" value="1"/>
</dbReference>
<sequence>MRDWLIQIRKEKKFTQQQVADGAHIDRAYYAQIESCTRNPSMTVASQIAGFLHVSTSLFFSEHISEPFVTALTNSPIIVAHCDLDLKYTWIFNSHPDFNIENVIGKRDDQLDINEGTTQLMNLKRAVIDSKSSVRREISFPLSDGLINYDVFGQPILNDSKQIIGVATVATELST</sequence>
<dbReference type="CDD" id="cd00093">
    <property type="entry name" value="HTH_XRE"/>
    <property type="match status" value="1"/>
</dbReference>
<dbReference type="EMBL" id="JBHSZV010000028">
    <property type="protein sequence ID" value="MFC7062496.1"/>
    <property type="molecule type" value="Genomic_DNA"/>
</dbReference>
<feature type="domain" description="HTH cro/C1-type" evidence="1">
    <location>
        <begin position="5"/>
        <end position="59"/>
    </location>
</feature>
<dbReference type="InterPro" id="IPR001387">
    <property type="entry name" value="Cro/C1-type_HTH"/>
</dbReference>
<dbReference type="InterPro" id="IPR010982">
    <property type="entry name" value="Lambda_DNA-bd_dom_sf"/>
</dbReference>
<dbReference type="SUPFAM" id="SSF47413">
    <property type="entry name" value="lambda repressor-like DNA-binding domains"/>
    <property type="match status" value="1"/>
</dbReference>
<organism evidence="2 3">
    <name type="scientific">Halobacillus seohaensis</name>
    <dbReference type="NCBI Taxonomy" id="447421"/>
    <lineage>
        <taxon>Bacteria</taxon>
        <taxon>Bacillati</taxon>
        <taxon>Bacillota</taxon>
        <taxon>Bacilli</taxon>
        <taxon>Bacillales</taxon>
        <taxon>Bacillaceae</taxon>
        <taxon>Halobacillus</taxon>
    </lineage>
</organism>
<dbReference type="Proteomes" id="UP001596410">
    <property type="component" value="Unassembled WGS sequence"/>
</dbReference>
<protein>
    <submittedName>
        <fullName evidence="2">Helix-turn-helix domain-containing protein</fullName>
    </submittedName>
</protein>
<evidence type="ECO:0000313" key="2">
    <source>
        <dbReference type="EMBL" id="MFC7062496.1"/>
    </source>
</evidence>
<keyword evidence="3" id="KW-1185">Reference proteome</keyword>
<dbReference type="RefSeq" id="WP_204710318.1">
    <property type="nucleotide sequence ID" value="NZ_JBHSZV010000028.1"/>
</dbReference>
<proteinExistence type="predicted"/>
<dbReference type="Gene3D" id="1.10.260.40">
    <property type="entry name" value="lambda repressor-like DNA-binding domains"/>
    <property type="match status" value="1"/>
</dbReference>
<reference evidence="3" key="1">
    <citation type="journal article" date="2019" name="Int. J. Syst. Evol. Microbiol.">
        <title>The Global Catalogue of Microorganisms (GCM) 10K type strain sequencing project: providing services to taxonomists for standard genome sequencing and annotation.</title>
        <authorList>
            <consortium name="The Broad Institute Genomics Platform"/>
            <consortium name="The Broad Institute Genome Sequencing Center for Infectious Disease"/>
            <person name="Wu L."/>
            <person name="Ma J."/>
        </authorList>
    </citation>
    <scope>NUCLEOTIDE SEQUENCE [LARGE SCALE GENOMIC DNA]</scope>
    <source>
        <strain evidence="3">CGMCC 4.1621</strain>
    </source>
</reference>
<comment type="caution">
    <text evidence="2">The sequence shown here is derived from an EMBL/GenBank/DDBJ whole genome shotgun (WGS) entry which is preliminary data.</text>
</comment>